<dbReference type="EMBL" id="JAQQAF010000001">
    <property type="protein sequence ID" value="KAJ8511318.1"/>
    <property type="molecule type" value="Genomic_DNA"/>
</dbReference>
<evidence type="ECO:0000256" key="1">
    <source>
        <dbReference type="SAM" id="MobiDB-lite"/>
    </source>
</evidence>
<feature type="region of interest" description="Disordered" evidence="1">
    <location>
        <begin position="1"/>
        <end position="23"/>
    </location>
</feature>
<evidence type="ECO:0000313" key="3">
    <source>
        <dbReference type="Proteomes" id="UP001222027"/>
    </source>
</evidence>
<keyword evidence="3" id="KW-1185">Reference proteome</keyword>
<name>A0AAV8RWF5_ENSVE</name>
<accession>A0AAV8RWF5</accession>
<dbReference type="Proteomes" id="UP001222027">
    <property type="component" value="Unassembled WGS sequence"/>
</dbReference>
<sequence length="159" mass="18166">MKENNGWKSRERSLDHRKPDSSTEAGLFDSGVYRVKEVAFIRIRCSLEHRSLFLEMTAGDEAQGLDIVNGQISSHASLSANLPVVAINGSKYLPYWVFQWFFTFLMTVLMLSEQDPRPGLCYILKYSEMYVEIDKKGREEGCERGIFAGSIKRETDTLI</sequence>
<evidence type="ECO:0000313" key="2">
    <source>
        <dbReference type="EMBL" id="KAJ8511318.1"/>
    </source>
</evidence>
<comment type="caution">
    <text evidence="2">The sequence shown here is derived from an EMBL/GenBank/DDBJ whole genome shotgun (WGS) entry which is preliminary data.</text>
</comment>
<proteinExistence type="predicted"/>
<organism evidence="2 3">
    <name type="scientific">Ensete ventricosum</name>
    <name type="common">Abyssinian banana</name>
    <name type="synonym">Musa ensete</name>
    <dbReference type="NCBI Taxonomy" id="4639"/>
    <lineage>
        <taxon>Eukaryota</taxon>
        <taxon>Viridiplantae</taxon>
        <taxon>Streptophyta</taxon>
        <taxon>Embryophyta</taxon>
        <taxon>Tracheophyta</taxon>
        <taxon>Spermatophyta</taxon>
        <taxon>Magnoliopsida</taxon>
        <taxon>Liliopsida</taxon>
        <taxon>Zingiberales</taxon>
        <taxon>Musaceae</taxon>
        <taxon>Ensete</taxon>
    </lineage>
</organism>
<reference evidence="2 3" key="1">
    <citation type="submission" date="2022-12" db="EMBL/GenBank/DDBJ databases">
        <title>Chromosome-scale assembly of the Ensete ventricosum genome.</title>
        <authorList>
            <person name="Dussert Y."/>
            <person name="Stocks J."/>
            <person name="Wendawek A."/>
            <person name="Woldeyes F."/>
            <person name="Nichols R.A."/>
            <person name="Borrell J.S."/>
        </authorList>
    </citation>
    <scope>NUCLEOTIDE SEQUENCE [LARGE SCALE GENOMIC DNA]</scope>
    <source>
        <strain evidence="3">cv. Maze</strain>
        <tissue evidence="2">Seeds</tissue>
    </source>
</reference>
<gene>
    <name evidence="2" type="ORF">OPV22_001752</name>
</gene>
<protein>
    <submittedName>
        <fullName evidence="2">Uncharacterized protein</fullName>
    </submittedName>
</protein>
<feature type="compositionally biased region" description="Basic and acidic residues" evidence="1">
    <location>
        <begin position="1"/>
        <end position="21"/>
    </location>
</feature>
<dbReference type="AlphaFoldDB" id="A0AAV8RWF5"/>